<dbReference type="EMBL" id="DWWC01000081">
    <property type="protein sequence ID" value="HJC68824.1"/>
    <property type="molecule type" value="Genomic_DNA"/>
</dbReference>
<comment type="caution">
    <text evidence="3">The sequence shown here is derived from an EMBL/GenBank/DDBJ whole genome shotgun (WGS) entry which is preliminary data.</text>
</comment>
<dbReference type="InterPro" id="IPR043129">
    <property type="entry name" value="ATPase_NBD"/>
</dbReference>
<dbReference type="Pfam" id="PF00480">
    <property type="entry name" value="ROK"/>
    <property type="match status" value="1"/>
</dbReference>
<proteinExistence type="inferred from homology"/>
<comment type="similarity">
    <text evidence="1">Belongs to the ROK (NagC/XylR) family.</text>
</comment>
<feature type="compositionally biased region" description="Basic and acidic residues" evidence="2">
    <location>
        <begin position="414"/>
        <end position="429"/>
    </location>
</feature>
<dbReference type="SUPFAM" id="SSF53067">
    <property type="entry name" value="Actin-like ATPase domain"/>
    <property type="match status" value="1"/>
</dbReference>
<evidence type="ECO:0000313" key="3">
    <source>
        <dbReference type="EMBL" id="HJC68824.1"/>
    </source>
</evidence>
<dbReference type="InterPro" id="IPR036388">
    <property type="entry name" value="WH-like_DNA-bd_sf"/>
</dbReference>
<evidence type="ECO:0000313" key="4">
    <source>
        <dbReference type="Proteomes" id="UP000823854"/>
    </source>
</evidence>
<reference evidence="3" key="1">
    <citation type="journal article" date="2021" name="PeerJ">
        <title>Extensive microbial diversity within the chicken gut microbiome revealed by metagenomics and culture.</title>
        <authorList>
            <person name="Gilroy R."/>
            <person name="Ravi A."/>
            <person name="Getino M."/>
            <person name="Pursley I."/>
            <person name="Horton D.L."/>
            <person name="Alikhan N.F."/>
            <person name="Baker D."/>
            <person name="Gharbi K."/>
            <person name="Hall N."/>
            <person name="Watson M."/>
            <person name="Adriaenssens E.M."/>
            <person name="Foster-Nyarko E."/>
            <person name="Jarju S."/>
            <person name="Secka A."/>
            <person name="Antonio M."/>
            <person name="Oren A."/>
            <person name="Chaudhuri R.R."/>
            <person name="La Ragione R."/>
            <person name="Hildebrand F."/>
            <person name="Pallen M.J."/>
        </authorList>
    </citation>
    <scope>NUCLEOTIDE SEQUENCE</scope>
    <source>
        <strain evidence="3">CHK130-7132</strain>
    </source>
</reference>
<accession>A0A9D2PYS0</accession>
<dbReference type="InterPro" id="IPR000600">
    <property type="entry name" value="ROK"/>
</dbReference>
<dbReference type="AlphaFoldDB" id="A0A9D2PYS0"/>
<dbReference type="Gene3D" id="3.30.420.40">
    <property type="match status" value="2"/>
</dbReference>
<feature type="region of interest" description="Disordered" evidence="2">
    <location>
        <begin position="387"/>
        <end position="429"/>
    </location>
</feature>
<sequence length="429" mass="45632">MAASMSELRRQNSRALLRHALEAEHFTAAEAMAATGLTRATVLGLCDELTVSGWLEEIDDSRAAGLSRRGRPARRHRLCERAGILVGVDAGRSGFTAVAADLRGTVLASARRDLAGRQADRALRVRTVQELVAEVLAPMHLDGPPLLTVIGIPAPVDEHGVSPVGVSDFWHLMNADFPEHLEGRVSVENDANLTALAEHALHRSENMAALLVGERIGAGLVVDGRLLHGARGGAGEMRFLDAVLQDDAGAEGVGALARRWALEALERGADSPALADVDPARLSAVDVFAAAEDDDPLAREILDRLGERVARIAATLVSLLGIERVVVAGAVAESMTPVLERARATLPEIARAPFPDIVASTLGRDVVVHGAIQLALDRLRRDPLELLEPSPGRREAGAEATAAPSSQPALPHDPTARPRREHHREEEPA</sequence>
<evidence type="ECO:0000256" key="2">
    <source>
        <dbReference type="SAM" id="MobiDB-lite"/>
    </source>
</evidence>
<organism evidence="3 4">
    <name type="scientific">Candidatus Brachybacterium intestinipullorum</name>
    <dbReference type="NCBI Taxonomy" id="2838512"/>
    <lineage>
        <taxon>Bacteria</taxon>
        <taxon>Bacillati</taxon>
        <taxon>Actinomycetota</taxon>
        <taxon>Actinomycetes</taxon>
        <taxon>Micrococcales</taxon>
        <taxon>Dermabacteraceae</taxon>
        <taxon>Brachybacterium</taxon>
    </lineage>
</organism>
<gene>
    <name evidence="3" type="ORF">H9932_03965</name>
</gene>
<protein>
    <submittedName>
        <fullName evidence="3">ROK family protein</fullName>
    </submittedName>
</protein>
<dbReference type="Gene3D" id="1.10.10.10">
    <property type="entry name" value="Winged helix-like DNA-binding domain superfamily/Winged helix DNA-binding domain"/>
    <property type="match status" value="1"/>
</dbReference>
<name>A0A9D2PYS0_9MICO</name>
<dbReference type="Proteomes" id="UP000823854">
    <property type="component" value="Unassembled WGS sequence"/>
</dbReference>
<dbReference type="PANTHER" id="PTHR18964:SF149">
    <property type="entry name" value="BIFUNCTIONAL UDP-N-ACETYLGLUCOSAMINE 2-EPIMERASE_N-ACETYLMANNOSAMINE KINASE"/>
    <property type="match status" value="1"/>
</dbReference>
<reference evidence="3" key="2">
    <citation type="submission" date="2021-04" db="EMBL/GenBank/DDBJ databases">
        <authorList>
            <person name="Gilroy R."/>
        </authorList>
    </citation>
    <scope>NUCLEOTIDE SEQUENCE</scope>
    <source>
        <strain evidence="3">CHK130-7132</strain>
    </source>
</reference>
<dbReference type="PANTHER" id="PTHR18964">
    <property type="entry name" value="ROK (REPRESSOR, ORF, KINASE) FAMILY"/>
    <property type="match status" value="1"/>
</dbReference>
<evidence type="ECO:0000256" key="1">
    <source>
        <dbReference type="ARBA" id="ARBA00006479"/>
    </source>
</evidence>